<dbReference type="Proteomes" id="UP001408594">
    <property type="component" value="Unassembled WGS sequence"/>
</dbReference>
<feature type="transmembrane region" description="Helical" evidence="6">
    <location>
        <begin position="254"/>
        <end position="275"/>
    </location>
</feature>
<protein>
    <submittedName>
        <fullName evidence="10">Thiol:disulfide interchange protein DsbD</fullName>
    </submittedName>
</protein>
<organism evidence="10 11">
    <name type="scientific">Microbulbifer aestuariivivens</name>
    <dbReference type="NCBI Taxonomy" id="1908308"/>
    <lineage>
        <taxon>Bacteria</taxon>
        <taxon>Pseudomonadati</taxon>
        <taxon>Pseudomonadota</taxon>
        <taxon>Gammaproteobacteria</taxon>
        <taxon>Cellvibrionales</taxon>
        <taxon>Microbulbiferaceae</taxon>
        <taxon>Microbulbifer</taxon>
    </lineage>
</organism>
<dbReference type="PANTHER" id="PTHR32234">
    <property type="entry name" value="THIOL:DISULFIDE INTERCHANGE PROTEIN DSBD"/>
    <property type="match status" value="1"/>
</dbReference>
<evidence type="ECO:0000256" key="7">
    <source>
        <dbReference type="SAM" id="SignalP"/>
    </source>
</evidence>
<dbReference type="SUPFAM" id="SSF74863">
    <property type="entry name" value="Thiol:disulfide interchange protein DsbD, N-terminal domain (DsbD-alpha)"/>
    <property type="match status" value="1"/>
</dbReference>
<dbReference type="InterPro" id="IPR035671">
    <property type="entry name" value="DsbD_gamma"/>
</dbReference>
<comment type="caution">
    <text evidence="10">The sequence shown here is derived from an EMBL/GenBank/DDBJ whole genome shotgun (WGS) entry which is preliminary data.</text>
</comment>
<evidence type="ECO:0000256" key="2">
    <source>
        <dbReference type="ARBA" id="ARBA00022692"/>
    </source>
</evidence>
<feature type="transmembrane region" description="Helical" evidence="6">
    <location>
        <begin position="207"/>
        <end position="233"/>
    </location>
</feature>
<gene>
    <name evidence="10" type="primary">dsbD</name>
    <name evidence="10" type="ORF">Maes01_02371</name>
</gene>
<feature type="transmembrane region" description="Helical" evidence="6">
    <location>
        <begin position="409"/>
        <end position="427"/>
    </location>
</feature>
<dbReference type="InterPro" id="IPR003834">
    <property type="entry name" value="Cyt_c_assmbl_TM_dom"/>
</dbReference>
<evidence type="ECO:0000256" key="6">
    <source>
        <dbReference type="SAM" id="Phobius"/>
    </source>
</evidence>
<dbReference type="Pfam" id="PF11412">
    <property type="entry name" value="DsbD_N"/>
    <property type="match status" value="1"/>
</dbReference>
<accession>A0ABP9WRH6</accession>
<evidence type="ECO:0000313" key="10">
    <source>
        <dbReference type="EMBL" id="GAA5525798.1"/>
    </source>
</evidence>
<feature type="transmembrane region" description="Helical" evidence="6">
    <location>
        <begin position="458"/>
        <end position="478"/>
    </location>
</feature>
<dbReference type="Pfam" id="PF13899">
    <property type="entry name" value="Thioredoxin_7"/>
    <property type="match status" value="1"/>
</dbReference>
<keyword evidence="11" id="KW-1185">Reference proteome</keyword>
<evidence type="ECO:0000313" key="11">
    <source>
        <dbReference type="Proteomes" id="UP001408594"/>
    </source>
</evidence>
<reference evidence="10 11" key="1">
    <citation type="submission" date="2024-02" db="EMBL/GenBank/DDBJ databases">
        <title>Microbulbifer aestuariivivens NBRC 112533.</title>
        <authorList>
            <person name="Ichikawa N."/>
            <person name="Katano-Makiyama Y."/>
            <person name="Hidaka K."/>
        </authorList>
    </citation>
    <scope>NUCLEOTIDE SEQUENCE [LARGE SCALE GENOMIC DNA]</scope>
    <source>
        <strain evidence="10 11">NBRC 112533</strain>
    </source>
</reference>
<keyword evidence="4 6" id="KW-1133">Transmembrane helix</keyword>
<evidence type="ECO:0000259" key="9">
    <source>
        <dbReference type="Pfam" id="PF11412"/>
    </source>
</evidence>
<dbReference type="InterPro" id="IPR028250">
    <property type="entry name" value="DsbDN"/>
</dbReference>
<feature type="transmembrane region" description="Helical" evidence="6">
    <location>
        <begin position="365"/>
        <end position="388"/>
    </location>
</feature>
<dbReference type="CDD" id="cd02953">
    <property type="entry name" value="DsbDgamma"/>
    <property type="match status" value="1"/>
</dbReference>
<comment type="subcellular location">
    <subcellularLocation>
        <location evidence="1">Membrane</location>
        <topology evidence="1">Multi-pass membrane protein</topology>
    </subcellularLocation>
</comment>
<feature type="transmembrane region" description="Helical" evidence="6">
    <location>
        <begin position="433"/>
        <end position="451"/>
    </location>
</feature>
<feature type="transmembrane region" description="Helical" evidence="6">
    <location>
        <begin position="295"/>
        <end position="314"/>
    </location>
</feature>
<keyword evidence="5 6" id="KW-0472">Membrane</keyword>
<dbReference type="RefSeq" id="WP_345551767.1">
    <property type="nucleotide sequence ID" value="NZ_BAABRT010000020.1"/>
</dbReference>
<name>A0ABP9WRH6_9GAMM</name>
<feature type="signal peptide" evidence="7">
    <location>
        <begin position="1"/>
        <end position="31"/>
    </location>
</feature>
<dbReference type="Gene3D" id="2.60.40.1250">
    <property type="entry name" value="Thiol:disulfide interchange protein DsbD, N-terminal domain"/>
    <property type="match status" value="1"/>
</dbReference>
<keyword evidence="3" id="KW-0201">Cytochrome c-type biogenesis</keyword>
<evidence type="ECO:0000256" key="4">
    <source>
        <dbReference type="ARBA" id="ARBA00022989"/>
    </source>
</evidence>
<sequence length="615" mass="65623">MAAISDRFQQFSRVLTAFLALTILTPAGASAQSPFADDPPWAAQDASFLPVDQAYKQEFLFIGDNASVIFQIAPEYYLYRDKLALYRLEADSKVALPLALPQGELIWDDYFEKETEVYRQQLEIPLTLTGTDRIQLELHYQGCADAGLCYPPQVRRFTVDPGNGTATPIDMAGAFSAAAPATSPPNAVQNTVQSSSLTASAGDSAALGLPLAMLLAFLGGLILNFMPCVFPVLSIKLLSITQANHHSRARHWHGWAYSAGVVGSFVAIATVMLALRAGGQAVGWGFQLQSPAVVAGLAYLFFIMGLSLSGLTEIGGRLMGLGQGTGNPRQLRGSLATGALATLVASPCTAPLMGSALGFAVTQPAAVALLVFAALGAGMAAPFLLLTYAPGLIERLPRPGPWMDRLKQLLAFPMYLTAVWLLWVLGRQSGSDGVALVLAGAVAIAFALWLWPRPQWRWGSGGLALLALLAALTVLPRLEPASGAASAQSKSDYWQPYSPQRLEEARREGKAVLINMTAAWCITCLANEKVVLSSDPVSRAVNDLDVVALKGDWTNQDPQITELLARYGRTSVPLYLVYPANGSEARILPQMLTRDGLIAQLRSAAATEPATATPR</sequence>
<dbReference type="PANTHER" id="PTHR32234:SF3">
    <property type="entry name" value="SUPPRESSION OF COPPER SENSITIVITY PROTEIN"/>
    <property type="match status" value="1"/>
</dbReference>
<dbReference type="InterPro" id="IPR036929">
    <property type="entry name" value="DsbDN_sf"/>
</dbReference>
<feature type="chain" id="PRO_5045510613" evidence="7">
    <location>
        <begin position="32"/>
        <end position="615"/>
    </location>
</feature>
<evidence type="ECO:0000256" key="3">
    <source>
        <dbReference type="ARBA" id="ARBA00022748"/>
    </source>
</evidence>
<evidence type="ECO:0000259" key="8">
    <source>
        <dbReference type="Pfam" id="PF02683"/>
    </source>
</evidence>
<keyword evidence="7" id="KW-0732">Signal</keyword>
<dbReference type="Pfam" id="PF02683">
    <property type="entry name" value="DsbD_TM"/>
    <property type="match status" value="1"/>
</dbReference>
<feature type="domain" description="Thiol:disulfide interchange protein DsbD N-terminal" evidence="9">
    <location>
        <begin position="46"/>
        <end position="160"/>
    </location>
</feature>
<dbReference type="Gene3D" id="3.40.30.10">
    <property type="entry name" value="Glutaredoxin"/>
    <property type="match status" value="1"/>
</dbReference>
<dbReference type="SUPFAM" id="SSF52833">
    <property type="entry name" value="Thioredoxin-like"/>
    <property type="match status" value="1"/>
</dbReference>
<dbReference type="EMBL" id="BAABRT010000020">
    <property type="protein sequence ID" value="GAA5525798.1"/>
    <property type="molecule type" value="Genomic_DNA"/>
</dbReference>
<evidence type="ECO:0000256" key="1">
    <source>
        <dbReference type="ARBA" id="ARBA00004141"/>
    </source>
</evidence>
<keyword evidence="2 6" id="KW-0812">Transmembrane</keyword>
<dbReference type="InterPro" id="IPR036249">
    <property type="entry name" value="Thioredoxin-like_sf"/>
</dbReference>
<evidence type="ECO:0000256" key="5">
    <source>
        <dbReference type="ARBA" id="ARBA00023136"/>
    </source>
</evidence>
<proteinExistence type="predicted"/>
<feature type="domain" description="Cytochrome C biogenesis protein transmembrane" evidence="8">
    <location>
        <begin position="212"/>
        <end position="422"/>
    </location>
</feature>